<dbReference type="OrthoDB" id="3798501at2759"/>
<name>A0A6A5RG89_9PLEO</name>
<reference evidence="3" key="1">
    <citation type="journal article" date="2020" name="Stud. Mycol.">
        <title>101 Dothideomycetes genomes: a test case for predicting lifestyles and emergence of pathogens.</title>
        <authorList>
            <person name="Haridas S."/>
            <person name="Albert R."/>
            <person name="Binder M."/>
            <person name="Bloem J."/>
            <person name="Labutti K."/>
            <person name="Salamov A."/>
            <person name="Andreopoulos B."/>
            <person name="Baker S."/>
            <person name="Barry K."/>
            <person name="Bills G."/>
            <person name="Bluhm B."/>
            <person name="Cannon C."/>
            <person name="Castanera R."/>
            <person name="Culley D."/>
            <person name="Daum C."/>
            <person name="Ezra D."/>
            <person name="Gonzalez J."/>
            <person name="Henrissat B."/>
            <person name="Kuo A."/>
            <person name="Liang C."/>
            <person name="Lipzen A."/>
            <person name="Lutzoni F."/>
            <person name="Magnuson J."/>
            <person name="Mondo S."/>
            <person name="Nolan M."/>
            <person name="Ohm R."/>
            <person name="Pangilinan J."/>
            <person name="Park H.-J."/>
            <person name="Ramirez L."/>
            <person name="Alfaro M."/>
            <person name="Sun H."/>
            <person name="Tritt A."/>
            <person name="Yoshinaga Y."/>
            <person name="Zwiers L.-H."/>
            <person name="Turgeon B."/>
            <person name="Goodwin S."/>
            <person name="Spatafora J."/>
            <person name="Crous P."/>
            <person name="Grigoriev I."/>
        </authorList>
    </citation>
    <scope>NUCLEOTIDE SEQUENCE</scope>
    <source>
        <strain evidence="3">CBS 183.55</strain>
    </source>
</reference>
<evidence type="ECO:0000313" key="3">
    <source>
        <dbReference type="EMBL" id="KAF1926762.1"/>
    </source>
</evidence>
<sequence length="117" mass="13242">MSSSLPVLQNIRNRRSHPISDGPPVPPKPSTELSLSQRRGLPPPEPPEHLKPLPPIPRPEPIESKPLPRTPGKIKIGTTALWVVAFAIWFLLIVVMMPVIMEREAMIRVNAWLRGWW</sequence>
<feature type="region of interest" description="Disordered" evidence="1">
    <location>
        <begin position="1"/>
        <end position="71"/>
    </location>
</feature>
<gene>
    <name evidence="3" type="ORF">M421DRAFT_206125</name>
</gene>
<protein>
    <submittedName>
        <fullName evidence="3">Uncharacterized protein</fullName>
    </submittedName>
</protein>
<keyword evidence="2" id="KW-0472">Membrane</keyword>
<dbReference type="GeneID" id="54345818"/>
<feature type="compositionally biased region" description="Polar residues" evidence="1">
    <location>
        <begin position="1"/>
        <end position="11"/>
    </location>
</feature>
<evidence type="ECO:0000256" key="1">
    <source>
        <dbReference type="SAM" id="MobiDB-lite"/>
    </source>
</evidence>
<dbReference type="EMBL" id="ML978975">
    <property type="protein sequence ID" value="KAF1926762.1"/>
    <property type="molecule type" value="Genomic_DNA"/>
</dbReference>
<keyword evidence="2" id="KW-0812">Transmembrane</keyword>
<organism evidence="3 4">
    <name type="scientific">Didymella exigua CBS 183.55</name>
    <dbReference type="NCBI Taxonomy" id="1150837"/>
    <lineage>
        <taxon>Eukaryota</taxon>
        <taxon>Fungi</taxon>
        <taxon>Dikarya</taxon>
        <taxon>Ascomycota</taxon>
        <taxon>Pezizomycotina</taxon>
        <taxon>Dothideomycetes</taxon>
        <taxon>Pleosporomycetidae</taxon>
        <taxon>Pleosporales</taxon>
        <taxon>Pleosporineae</taxon>
        <taxon>Didymellaceae</taxon>
        <taxon>Didymella</taxon>
    </lineage>
</organism>
<keyword evidence="2" id="KW-1133">Transmembrane helix</keyword>
<dbReference type="RefSeq" id="XP_033447014.1">
    <property type="nucleotide sequence ID" value="XM_033588171.1"/>
</dbReference>
<proteinExistence type="predicted"/>
<feature type="transmembrane region" description="Helical" evidence="2">
    <location>
        <begin position="80"/>
        <end position="100"/>
    </location>
</feature>
<dbReference type="Proteomes" id="UP000800082">
    <property type="component" value="Unassembled WGS sequence"/>
</dbReference>
<accession>A0A6A5RG89</accession>
<evidence type="ECO:0000313" key="4">
    <source>
        <dbReference type="Proteomes" id="UP000800082"/>
    </source>
</evidence>
<dbReference type="AlphaFoldDB" id="A0A6A5RG89"/>
<keyword evidence="4" id="KW-1185">Reference proteome</keyword>
<evidence type="ECO:0000256" key="2">
    <source>
        <dbReference type="SAM" id="Phobius"/>
    </source>
</evidence>